<dbReference type="InterPro" id="IPR001296">
    <property type="entry name" value="Glyco_trans_1"/>
</dbReference>
<dbReference type="Proteomes" id="UP000024332">
    <property type="component" value="Unassembled WGS sequence"/>
</dbReference>
<keyword evidence="1 4" id="KW-0808">Transferase</keyword>
<dbReference type="STRING" id="1160895.CM19_10605"/>
<comment type="caution">
    <text evidence="4">The sequence shown here is derived from an EMBL/GenBank/DDBJ whole genome shotgun (WGS) entry which is preliminary data.</text>
</comment>
<dbReference type="Pfam" id="PF13439">
    <property type="entry name" value="Glyco_transf_4"/>
    <property type="match status" value="1"/>
</dbReference>
<proteinExistence type="predicted"/>
<gene>
    <name evidence="4" type="ORF">CM19_10605</name>
</gene>
<reference evidence="4 5" key="1">
    <citation type="submission" date="2014-03" db="EMBL/GenBank/DDBJ databases">
        <title>Draft genome sequence of the novel thermoacidophilic archaea Acidianus copahuensis ALE1 strain, isolated from Copahue volcanic area in Neuquen Argentina.</title>
        <authorList>
            <person name="Urbieta M.S."/>
            <person name="Rascovan N."/>
            <person name="Castro C."/>
            <person name="Revale S."/>
            <person name="Giaveno M.A."/>
            <person name="Vazquez M.P."/>
            <person name="Donati E.R."/>
        </authorList>
    </citation>
    <scope>NUCLEOTIDE SEQUENCE [LARGE SCALE GENOMIC DNA]</scope>
    <source>
        <strain evidence="4 5">ALE1</strain>
    </source>
</reference>
<dbReference type="RefSeq" id="WP_048100316.1">
    <property type="nucleotide sequence ID" value="NZ_JFZT01000052.1"/>
</dbReference>
<dbReference type="Pfam" id="PF00534">
    <property type="entry name" value="Glycos_transf_1"/>
    <property type="match status" value="1"/>
</dbReference>
<dbReference type="SUPFAM" id="SSF53756">
    <property type="entry name" value="UDP-Glycosyltransferase/glycogen phosphorylase"/>
    <property type="match status" value="1"/>
</dbReference>
<accession>A0A031LL13</accession>
<dbReference type="EMBL" id="JFZT01000052">
    <property type="protein sequence ID" value="EZQ02248.1"/>
    <property type="molecule type" value="Genomic_DNA"/>
</dbReference>
<dbReference type="GO" id="GO:0016757">
    <property type="term" value="F:glycosyltransferase activity"/>
    <property type="evidence" value="ECO:0007669"/>
    <property type="project" value="InterPro"/>
</dbReference>
<evidence type="ECO:0000259" key="2">
    <source>
        <dbReference type="Pfam" id="PF00534"/>
    </source>
</evidence>
<evidence type="ECO:0000259" key="3">
    <source>
        <dbReference type="Pfam" id="PF13439"/>
    </source>
</evidence>
<feature type="domain" description="Glycosyl transferase family 1" evidence="2">
    <location>
        <begin position="167"/>
        <end position="319"/>
    </location>
</feature>
<evidence type="ECO:0000256" key="1">
    <source>
        <dbReference type="ARBA" id="ARBA00022679"/>
    </source>
</evidence>
<keyword evidence="5" id="KW-1185">Reference proteome</keyword>
<dbReference type="InterPro" id="IPR028098">
    <property type="entry name" value="Glyco_trans_4-like_N"/>
</dbReference>
<dbReference type="PANTHER" id="PTHR46401:SF2">
    <property type="entry name" value="GLYCOSYLTRANSFERASE WBBK-RELATED"/>
    <property type="match status" value="1"/>
</dbReference>
<dbReference type="PANTHER" id="PTHR46401">
    <property type="entry name" value="GLYCOSYLTRANSFERASE WBBK-RELATED"/>
    <property type="match status" value="1"/>
</dbReference>
<organism evidence="4 5">
    <name type="scientific">Candidatus Acidianus copahuensis</name>
    <dbReference type="NCBI Taxonomy" id="1160895"/>
    <lineage>
        <taxon>Archaea</taxon>
        <taxon>Thermoproteota</taxon>
        <taxon>Thermoprotei</taxon>
        <taxon>Sulfolobales</taxon>
        <taxon>Sulfolobaceae</taxon>
        <taxon>Acidianus</taxon>
    </lineage>
</organism>
<dbReference type="AlphaFoldDB" id="A0A031LL13"/>
<evidence type="ECO:0000313" key="4">
    <source>
        <dbReference type="EMBL" id="EZQ02248.1"/>
    </source>
</evidence>
<protein>
    <submittedName>
        <fullName evidence="4">Glycosyl transferase</fullName>
    </submittedName>
</protein>
<sequence length="345" mass="39578">MWLFINHRDIYHPKAGGAEQVLYEILKRFPINTYWLSEKVKGKPSYEQLDNIKFIRKGGKVSLHLYSPLYAKKAEVVVDSVAHAVPFFSYLVNKNAIALVHHVHQQVVKYELNPILAELVKTAEKRLKSYKHLISVSNTTKQDLIKLGIESEKIQVIYNGIDHEKFYPGVKSDVPMIFWIGRMMKYKNPLDIIEIKRKTKSKVKFVVAGTGELSEEFKILANKEGIKYLGRISEKEKVKLLQSSWMILSTSFIEGWGMTIVEANACGTPALGYNTGSIPEVIKPEKNGFLVNYKDFEMAAKIIDYISEDENIMKELSNSSYISSLQYDWNKTSKQYFDYIVSAVK</sequence>
<dbReference type="Gene3D" id="3.40.50.2000">
    <property type="entry name" value="Glycogen Phosphorylase B"/>
    <property type="match status" value="2"/>
</dbReference>
<name>A0A031LL13_9CREN</name>
<dbReference type="CDD" id="cd03801">
    <property type="entry name" value="GT4_PimA-like"/>
    <property type="match status" value="1"/>
</dbReference>
<evidence type="ECO:0000313" key="5">
    <source>
        <dbReference type="Proteomes" id="UP000024332"/>
    </source>
</evidence>
<feature type="domain" description="Glycosyltransferase subfamily 4-like N-terminal" evidence="3">
    <location>
        <begin position="16"/>
        <end position="164"/>
    </location>
</feature>